<evidence type="ECO:0000256" key="2">
    <source>
        <dbReference type="SAM" id="Phobius"/>
    </source>
</evidence>
<dbReference type="EMBL" id="BAAANV010000015">
    <property type="protein sequence ID" value="GAA1534163.1"/>
    <property type="molecule type" value="Genomic_DNA"/>
</dbReference>
<accession>A0ABN2B8D9</accession>
<dbReference type="Pfam" id="PF10708">
    <property type="entry name" value="DUF2510"/>
    <property type="match status" value="1"/>
</dbReference>
<sequence>MSDNMFSAGWYPDPENAQQQRYWDGHAWTSHTAPNGTTPTQTQPLLVARQTNTFPRAMEAAPAKTPFWKKKWVMIGAGAFAALVLIGSLAPKDDQNTAAATQPSTSSTTSAAPSTTQPTTAPAAAPASTSSTSSASAQETSETSTPSGSTSEISTTTMAPFIMPSEVGKGLQAAQDHIQSVSGDPFYISLSDDALALGRPQINDSNWHVCSQSPAPGSTVTSDLEVTFTVAKLDEACP</sequence>
<name>A0ABN2B8D9_9MICO</name>
<keyword evidence="2" id="KW-0472">Membrane</keyword>
<dbReference type="RefSeq" id="WP_346029620.1">
    <property type="nucleotide sequence ID" value="NZ_BAAANV010000015.1"/>
</dbReference>
<organism evidence="4 5">
    <name type="scientific">Dermacoccus barathri</name>
    <dbReference type="NCBI Taxonomy" id="322601"/>
    <lineage>
        <taxon>Bacteria</taxon>
        <taxon>Bacillati</taxon>
        <taxon>Actinomycetota</taxon>
        <taxon>Actinomycetes</taxon>
        <taxon>Micrococcales</taxon>
        <taxon>Dermacoccaceae</taxon>
        <taxon>Dermacoccus</taxon>
    </lineage>
</organism>
<feature type="domain" description="DUF2510" evidence="3">
    <location>
        <begin position="8"/>
        <end position="39"/>
    </location>
</feature>
<proteinExistence type="predicted"/>
<evidence type="ECO:0000256" key="1">
    <source>
        <dbReference type="SAM" id="MobiDB-lite"/>
    </source>
</evidence>
<dbReference type="InterPro" id="IPR018929">
    <property type="entry name" value="DUF2510"/>
</dbReference>
<dbReference type="Proteomes" id="UP001501288">
    <property type="component" value="Unassembled WGS sequence"/>
</dbReference>
<comment type="caution">
    <text evidence="4">The sequence shown here is derived from an EMBL/GenBank/DDBJ whole genome shotgun (WGS) entry which is preliminary data.</text>
</comment>
<gene>
    <name evidence="4" type="ORF">GCM10009762_05580</name>
</gene>
<feature type="compositionally biased region" description="Low complexity" evidence="1">
    <location>
        <begin position="97"/>
        <end position="153"/>
    </location>
</feature>
<evidence type="ECO:0000259" key="3">
    <source>
        <dbReference type="Pfam" id="PF10708"/>
    </source>
</evidence>
<keyword evidence="2" id="KW-0812">Transmembrane</keyword>
<protein>
    <recommendedName>
        <fullName evidence="3">DUF2510 domain-containing protein</fullName>
    </recommendedName>
</protein>
<evidence type="ECO:0000313" key="4">
    <source>
        <dbReference type="EMBL" id="GAA1534163.1"/>
    </source>
</evidence>
<evidence type="ECO:0000313" key="5">
    <source>
        <dbReference type="Proteomes" id="UP001501288"/>
    </source>
</evidence>
<feature type="region of interest" description="Disordered" evidence="1">
    <location>
        <begin position="94"/>
        <end position="153"/>
    </location>
</feature>
<keyword evidence="2" id="KW-1133">Transmembrane helix</keyword>
<keyword evidence="5" id="KW-1185">Reference proteome</keyword>
<feature type="transmembrane region" description="Helical" evidence="2">
    <location>
        <begin position="72"/>
        <end position="90"/>
    </location>
</feature>
<reference evidence="4 5" key="1">
    <citation type="journal article" date="2019" name="Int. J. Syst. Evol. Microbiol.">
        <title>The Global Catalogue of Microorganisms (GCM) 10K type strain sequencing project: providing services to taxonomists for standard genome sequencing and annotation.</title>
        <authorList>
            <consortium name="The Broad Institute Genomics Platform"/>
            <consortium name="The Broad Institute Genome Sequencing Center for Infectious Disease"/>
            <person name="Wu L."/>
            <person name="Ma J."/>
        </authorList>
    </citation>
    <scope>NUCLEOTIDE SEQUENCE [LARGE SCALE GENOMIC DNA]</scope>
    <source>
        <strain evidence="4 5">JCM 14588</strain>
    </source>
</reference>